<accession>A0A160F713</accession>
<dbReference type="FunFam" id="3.40.1360.10:FF:000006">
    <property type="entry name" value="Ribonuclease M5"/>
    <property type="match status" value="1"/>
</dbReference>
<dbReference type="InterPro" id="IPR004466">
    <property type="entry name" value="RNase_M5"/>
</dbReference>
<evidence type="ECO:0000256" key="8">
    <source>
        <dbReference type="ARBA" id="ARBA00022801"/>
    </source>
</evidence>
<dbReference type="KEGG" id="aamy:GFC30_153"/>
<evidence type="ECO:0000256" key="1">
    <source>
        <dbReference type="ARBA" id="ARBA00022490"/>
    </source>
</evidence>
<dbReference type="GO" id="GO:0043822">
    <property type="term" value="F:ribonuclease M5 activity"/>
    <property type="evidence" value="ECO:0007669"/>
    <property type="project" value="UniProtKB-UniRule"/>
</dbReference>
<evidence type="ECO:0000256" key="4">
    <source>
        <dbReference type="ARBA" id="ARBA00022722"/>
    </source>
</evidence>
<keyword evidence="2 11" id="KW-0690">Ribosome biogenesis</keyword>
<keyword evidence="10 11" id="KW-0694">RNA-binding</keyword>
<dbReference type="PROSITE" id="PS50880">
    <property type="entry name" value="TOPRIM"/>
    <property type="match status" value="1"/>
</dbReference>
<comment type="function">
    <text evidence="11">Required for correct processing of both the 5' and 3' ends of 5S rRNA precursor. Cleaves both sides of a double-stranded region yielding mature 5S rRNA in one step.</text>
</comment>
<evidence type="ECO:0000313" key="15">
    <source>
        <dbReference type="Proteomes" id="UP000076865"/>
    </source>
</evidence>
<evidence type="ECO:0000256" key="3">
    <source>
        <dbReference type="ARBA" id="ARBA00022552"/>
    </source>
</evidence>
<keyword evidence="15" id="KW-1185">Reference proteome</keyword>
<keyword evidence="6 11" id="KW-0699">rRNA-binding</keyword>
<evidence type="ECO:0000256" key="2">
    <source>
        <dbReference type="ARBA" id="ARBA00022517"/>
    </source>
</evidence>
<keyword evidence="4 11" id="KW-0540">Nuclease</keyword>
<dbReference type="SMART" id="SM00493">
    <property type="entry name" value="TOPRIM"/>
    <property type="match status" value="1"/>
</dbReference>
<dbReference type="GO" id="GO:0005737">
    <property type="term" value="C:cytoplasm"/>
    <property type="evidence" value="ECO:0007669"/>
    <property type="project" value="UniProtKB-SubCell"/>
</dbReference>
<evidence type="ECO:0000313" key="14">
    <source>
        <dbReference type="EMBL" id="ANB61713.1"/>
    </source>
</evidence>
<dbReference type="GO" id="GO:0019843">
    <property type="term" value="F:rRNA binding"/>
    <property type="evidence" value="ECO:0007669"/>
    <property type="project" value="UniProtKB-KW"/>
</dbReference>
<keyword evidence="9" id="KW-0460">Magnesium</keyword>
<dbReference type="EMBL" id="CP015438">
    <property type="protein sequence ID" value="ANB61713.1"/>
    <property type="molecule type" value="Genomic_DNA"/>
</dbReference>
<evidence type="ECO:0000256" key="9">
    <source>
        <dbReference type="ARBA" id="ARBA00022842"/>
    </source>
</evidence>
<dbReference type="HAMAP" id="MF_01469">
    <property type="entry name" value="RNase_M5"/>
    <property type="match status" value="1"/>
</dbReference>
<dbReference type="Gene3D" id="3.40.1360.10">
    <property type="match status" value="1"/>
</dbReference>
<evidence type="ECO:0000256" key="10">
    <source>
        <dbReference type="ARBA" id="ARBA00022884"/>
    </source>
</evidence>
<keyword evidence="3 11" id="KW-0698">rRNA processing</keyword>
<dbReference type="PANTHER" id="PTHR39156">
    <property type="entry name" value="RIBONUCLEASE M5"/>
    <property type="match status" value="1"/>
</dbReference>
<organism evidence="14 15">
    <name type="scientific">Anoxybacteroides amylolyticum</name>
    <dbReference type="NCBI Taxonomy" id="294699"/>
    <lineage>
        <taxon>Bacteria</taxon>
        <taxon>Bacillati</taxon>
        <taxon>Bacillota</taxon>
        <taxon>Bacilli</taxon>
        <taxon>Bacillales</taxon>
        <taxon>Anoxybacillaceae</taxon>
        <taxon>Anoxybacteroides</taxon>
    </lineage>
</organism>
<dbReference type="InterPro" id="IPR034141">
    <property type="entry name" value="TOPRIM_RNase_M5-like"/>
</dbReference>
<dbReference type="AlphaFoldDB" id="A0A160F713"/>
<gene>
    <name evidence="11 14" type="primary">rnmV</name>
    <name evidence="14" type="ORF">GFC30_153</name>
</gene>
<dbReference type="EC" id="3.1.26.8" evidence="11 12"/>
<dbReference type="NCBIfam" id="TIGR00334">
    <property type="entry name" value="5S_RNA_mat_M5"/>
    <property type="match status" value="1"/>
</dbReference>
<evidence type="ECO:0000256" key="6">
    <source>
        <dbReference type="ARBA" id="ARBA00022730"/>
    </source>
</evidence>
<dbReference type="SUPFAM" id="SSF110455">
    <property type="entry name" value="Toprim domain"/>
    <property type="match status" value="1"/>
</dbReference>
<dbReference type="Proteomes" id="UP000076865">
    <property type="component" value="Chromosome"/>
</dbReference>
<name>A0A160F713_9BACL</name>
<reference evidence="14 15" key="1">
    <citation type="journal article" date="2006" name="Syst. Appl. Microbiol.">
        <title>Anoxybacillus amylolyticus sp. nov., a thermophilic amylase producing bacterium isolated from Mount Rittmann (Antarctica).</title>
        <authorList>
            <person name="Poli A."/>
            <person name="Esposito E."/>
            <person name="Lama L."/>
            <person name="Orlando P."/>
            <person name="Nicolaus G."/>
            <person name="de Appolonia F."/>
            <person name="Gambacorta A."/>
            <person name="Nicolaus B."/>
        </authorList>
    </citation>
    <scope>NUCLEOTIDE SEQUENCE [LARGE SCALE GENOMIC DNA]</scope>
    <source>
        <strain evidence="14 15">DSM 15939</strain>
    </source>
</reference>
<evidence type="ECO:0000256" key="7">
    <source>
        <dbReference type="ARBA" id="ARBA00022759"/>
    </source>
</evidence>
<dbReference type="Pfam" id="PF01751">
    <property type="entry name" value="Toprim"/>
    <property type="match status" value="1"/>
</dbReference>
<keyword evidence="7 11" id="KW-0255">Endonuclease</keyword>
<protein>
    <recommendedName>
        <fullName evidence="11 12">Ribonuclease M5</fullName>
        <ecNumber evidence="11 12">3.1.26.8</ecNumber>
    </recommendedName>
    <alternativeName>
        <fullName evidence="11">RNase M5</fullName>
    </alternativeName>
    <alternativeName>
        <fullName evidence="11">Ribosomal RNA terminal maturase M5</fullName>
    </alternativeName>
</protein>
<dbReference type="GO" id="GO:0046872">
    <property type="term" value="F:metal ion binding"/>
    <property type="evidence" value="ECO:0007669"/>
    <property type="project" value="UniProtKB-KW"/>
</dbReference>
<keyword evidence="8 11" id="KW-0378">Hydrolase</keyword>
<comment type="catalytic activity">
    <reaction evidence="11">
        <text>Endonucleolytic cleavage of RNA, removing 21 and 42 nucleotides, respectively, from the 5'- and 3'-termini of a 5S-rRNA precursor.</text>
        <dbReference type="EC" id="3.1.26.8"/>
    </reaction>
</comment>
<evidence type="ECO:0000256" key="12">
    <source>
        <dbReference type="NCBIfam" id="TIGR00334"/>
    </source>
</evidence>
<dbReference type="CDD" id="cd01027">
    <property type="entry name" value="TOPRIM_RNase_M5_like"/>
    <property type="match status" value="1"/>
</dbReference>
<sequence length="236" mass="26275">MIPMASRELTPVESHTNDSSLLARSGSLKQEHSKNIGLSIFLVAVRTITLKIKEIIVVEGKDDTVAVQRAVQADTIETNGSAINEETIERIKLAKETRGVIILTDPDFPGEKIRKTIAEHVPGCKHAFLPKQSALSKKGKGVGVEYATVEAIRQALEHVYEEAVEWEEEITFNDLLVAGLVGGALAKARRQRLGQLLKIGYTNGKQLHKRLQMFRISKHAFYDALQQVLREEKEND</sequence>
<evidence type="ECO:0000259" key="13">
    <source>
        <dbReference type="PROSITE" id="PS50880"/>
    </source>
</evidence>
<dbReference type="PATRIC" id="fig|294699.3.peg.142"/>
<evidence type="ECO:0000256" key="11">
    <source>
        <dbReference type="HAMAP-Rule" id="MF_01469"/>
    </source>
</evidence>
<feature type="domain" description="Toprim" evidence="13">
    <location>
        <begin position="53"/>
        <end position="143"/>
    </location>
</feature>
<dbReference type="InterPro" id="IPR025156">
    <property type="entry name" value="RNase_M5_C"/>
</dbReference>
<keyword evidence="5" id="KW-0479">Metal-binding</keyword>
<comment type="subcellular location">
    <subcellularLocation>
        <location evidence="11">Cytoplasm</location>
    </subcellularLocation>
</comment>
<dbReference type="InterPro" id="IPR006171">
    <property type="entry name" value="TOPRIM_dom"/>
</dbReference>
<keyword evidence="1 11" id="KW-0963">Cytoplasm</keyword>
<evidence type="ECO:0000256" key="5">
    <source>
        <dbReference type="ARBA" id="ARBA00022723"/>
    </source>
</evidence>
<dbReference type="PANTHER" id="PTHR39156:SF1">
    <property type="entry name" value="RIBONUCLEASE M5"/>
    <property type="match status" value="1"/>
</dbReference>
<dbReference type="Pfam" id="PF13331">
    <property type="entry name" value="DUF4093"/>
    <property type="match status" value="1"/>
</dbReference>
<comment type="similarity">
    <text evidence="11">Belongs to the ribonuclease M5 family.</text>
</comment>
<dbReference type="GO" id="GO:0006364">
    <property type="term" value="P:rRNA processing"/>
    <property type="evidence" value="ECO:0007669"/>
    <property type="project" value="UniProtKB-UniRule"/>
</dbReference>
<proteinExistence type="inferred from homology"/>